<dbReference type="SUPFAM" id="SSF54427">
    <property type="entry name" value="NTF2-like"/>
    <property type="match status" value="1"/>
</dbReference>
<comment type="caution">
    <text evidence="1">The sequence shown here is derived from an EMBL/GenBank/DDBJ whole genome shotgun (WGS) entry which is preliminary data.</text>
</comment>
<protein>
    <recommendedName>
        <fullName evidence="3">Nuclear transport factor 2 family protein</fullName>
    </recommendedName>
</protein>
<name>A0AAD2EME4_9RALS</name>
<dbReference type="Proteomes" id="UP001189915">
    <property type="component" value="Unassembled WGS sequence"/>
</dbReference>
<dbReference type="InterPro" id="IPR032710">
    <property type="entry name" value="NTF2-like_dom_sf"/>
</dbReference>
<dbReference type="RefSeq" id="WP_316869330.1">
    <property type="nucleotide sequence ID" value="NZ_CATWAF010000002.1"/>
</dbReference>
<evidence type="ECO:0000313" key="2">
    <source>
        <dbReference type="Proteomes" id="UP001189915"/>
    </source>
</evidence>
<sequence>MSITRNPALASSATSLLIVGTKKRFDAVKRLVVGGLCTAVLGGAASVYATESLRPDPGIQSTEKKQIMPKNNKMVPTAEYNAVIAVAQKYVDGLRSGSVEGVAEAFHKDAVMYGFTNGKLLGGSIRNLFDFVKQNGKAPDITTRLDVLAITPTTAVVRVDMEKDAIGADYNDYLTLIKIDGNWKVIAKVYHQFEG</sequence>
<evidence type="ECO:0000313" key="1">
    <source>
        <dbReference type="EMBL" id="CAJ0692673.1"/>
    </source>
</evidence>
<dbReference type="Pfam" id="PF12893">
    <property type="entry name" value="Lumazine_bd_2"/>
    <property type="match status" value="1"/>
</dbReference>
<dbReference type="InterPro" id="IPR039437">
    <property type="entry name" value="FrzH/put_lumazine-bd"/>
</dbReference>
<organism evidence="1 2">
    <name type="scientific">Ralstonia wenshanensis</name>
    <dbReference type="NCBI Taxonomy" id="2842456"/>
    <lineage>
        <taxon>Bacteria</taxon>
        <taxon>Pseudomonadati</taxon>
        <taxon>Pseudomonadota</taxon>
        <taxon>Betaproteobacteria</taxon>
        <taxon>Burkholderiales</taxon>
        <taxon>Burkholderiaceae</taxon>
        <taxon>Ralstonia</taxon>
    </lineage>
</organism>
<accession>A0AAD2EME4</accession>
<dbReference type="Gene3D" id="3.10.450.50">
    <property type="match status" value="1"/>
</dbReference>
<gene>
    <name evidence="1" type="ORF">LMG18091_01651</name>
</gene>
<keyword evidence="2" id="KW-1185">Reference proteome</keyword>
<reference evidence="1 2" key="1">
    <citation type="submission" date="2023-07" db="EMBL/GenBank/DDBJ databases">
        <authorList>
            <person name="Peeters C."/>
        </authorList>
    </citation>
    <scope>NUCLEOTIDE SEQUENCE [LARGE SCALE GENOMIC DNA]</scope>
    <source>
        <strain evidence="1 2">LMG 18091</strain>
    </source>
</reference>
<proteinExistence type="predicted"/>
<dbReference type="AlphaFoldDB" id="A0AAD2EME4"/>
<dbReference type="EMBL" id="CATWAF010000002">
    <property type="protein sequence ID" value="CAJ0692673.1"/>
    <property type="molecule type" value="Genomic_DNA"/>
</dbReference>
<evidence type="ECO:0008006" key="3">
    <source>
        <dbReference type="Google" id="ProtNLM"/>
    </source>
</evidence>